<proteinExistence type="predicted"/>
<dbReference type="Gene3D" id="3.90.1150.200">
    <property type="match status" value="1"/>
</dbReference>
<comment type="caution">
    <text evidence="2">The sequence shown here is derived from an EMBL/GenBank/DDBJ whole genome shotgun (WGS) entry which is preliminary data.</text>
</comment>
<evidence type="ECO:0000313" key="2">
    <source>
        <dbReference type="EMBL" id="OIQ77125.1"/>
    </source>
</evidence>
<dbReference type="AlphaFoldDB" id="A0A1J5QM75"/>
<evidence type="ECO:0000259" key="1">
    <source>
        <dbReference type="Pfam" id="PF08818"/>
    </source>
</evidence>
<accession>A0A1J5QM75</accession>
<organism evidence="2">
    <name type="scientific">mine drainage metagenome</name>
    <dbReference type="NCBI Taxonomy" id="410659"/>
    <lineage>
        <taxon>unclassified sequences</taxon>
        <taxon>metagenomes</taxon>
        <taxon>ecological metagenomes</taxon>
    </lineage>
</organism>
<sequence>MPRNDIDAYLANVPEPQRSTLEALRKTIHSVLPRAEECITYNVPTFKVDGRSIAGFASYKNHCSYFPMSGATLTTLKDDVEKYVTTKGALRFPIDKPLPTTLVKKLIKARLQEEASKSGSAGPSD</sequence>
<dbReference type="SUPFAM" id="SSF159888">
    <property type="entry name" value="YdhG-like"/>
    <property type="match status" value="1"/>
</dbReference>
<gene>
    <name evidence="2" type="primary">fra_2</name>
    <name evidence="2" type="ORF">GALL_411810</name>
</gene>
<dbReference type="InterPro" id="IPR014922">
    <property type="entry name" value="YdhG-like"/>
</dbReference>
<feature type="domain" description="YdhG-like" evidence="1">
    <location>
        <begin position="17"/>
        <end position="110"/>
    </location>
</feature>
<reference evidence="2" key="1">
    <citation type="submission" date="2016-10" db="EMBL/GenBank/DDBJ databases">
        <title>Sequence of Gallionella enrichment culture.</title>
        <authorList>
            <person name="Poehlein A."/>
            <person name="Muehling M."/>
            <person name="Daniel R."/>
        </authorList>
    </citation>
    <scope>NUCLEOTIDE SEQUENCE</scope>
</reference>
<name>A0A1J5QM75_9ZZZZ</name>
<dbReference type="Pfam" id="PF08818">
    <property type="entry name" value="DUF1801"/>
    <property type="match status" value="1"/>
</dbReference>
<protein>
    <submittedName>
        <fullName evidence="2">Intracellular iron chaperone frataxin</fullName>
    </submittedName>
</protein>
<dbReference type="EMBL" id="MLJW01001689">
    <property type="protein sequence ID" value="OIQ77125.1"/>
    <property type="molecule type" value="Genomic_DNA"/>
</dbReference>